<dbReference type="Proteomes" id="UP001209803">
    <property type="component" value="Chromosome"/>
</dbReference>
<proteinExistence type="predicted"/>
<keyword evidence="3" id="KW-1185">Reference proteome</keyword>
<sequence length="1085" mass="116418">MRFCFLVLFFSVFTLLAAQAQDPDQAKLDEIAADMKRVTEAIVDGSMSIEEASKLLEELADLDFKIRTGIDIGAPQPDEVESEPPIFAADLGLDPNMGSVVPAGSLVRVDNVPLDFEGKIWLRPEKGPDQEIGGQLDFDRLELDPGSGASAWLIRLPFDVEGPAYLDFEGLAHPAIAFEVTGAEPLSGSIGDRLAILDYLLRLRLSRLGWTEEKAVSDFLNAPATLPVEVSQLAMYYFAMFSDENPINLVSLLEIERELSPQPERFDQDLARLFDLYFPAALLRDRGDLNLQSPVIQHASMRPVAKTRVWRASTGPEKISFERLLEMLKDRDLKETDKKGYDAVGNSLSATGAGAVAGGGIGVLVSDVLFSAVSNKLREELHNLPKHLEISADLERGAQRKINDNSCMPLVVKVTAYSDPKIDLVYSQGGADAELMAKIIIPLVEAALNHPKLKGTLKTRLKSARANQLLNAADGFEKKVGNPYGRIEQATKAQLLNMAIKEALLELEKSGGPAFEIRRTPAKVWGPITLTPEQISKHVELRTHRGPVSIGKDGCITACWQGNEEAFSVSATLRVNKDNAFGYGYRVAPSLARGQFAPATGRIKLEEATIAPGGGMSVALEMDNALPGTVRFGVIGDKGSIGPVVGQTGTFIAPETIEGCSQQITVTAQLEQDPDSMCAPAPVFTRAIDVRDPDARVFLPQELVCQGAETLPFSVGSPSGEAACSVAGAGSVSGSGSAFTYSCQPGRKAASVRCTDAKGGNSKSCAPVMNIRYVKQPGIAAAAYVAAGASNNANWQPSFSAKQLLKPRLRVLADTEPPRPDELMMPGGDRLAAEYREPTAETAEHFESVVAPVRAEEISLSRSAHRHNANWHHSEQSSSTLTANFFNTDTPGLSVRASIKEDIQTFESNDDAKRATDIPNSEVDFVAFIPIDDGGPEINAVAMLNGEVSGRAGSILVMGYSDDPVGLSLLPLTTAVRIIPSTQEGRRAARFENSVLGGQALAPAAPHLGRKRGLSTFVIPEAPVGTPRGILVQIEGNSGPQNVTKRQPGILRNSPALLGRGTMITVEARNSINLELELLGVFKSD</sequence>
<accession>A0ABY8F1E9</accession>
<evidence type="ECO:0000313" key="3">
    <source>
        <dbReference type="Proteomes" id="UP001209803"/>
    </source>
</evidence>
<keyword evidence="1" id="KW-0732">Signal</keyword>
<gene>
    <name evidence="2" type="ORF">K1718_24025</name>
</gene>
<evidence type="ECO:0000256" key="1">
    <source>
        <dbReference type="SAM" id="SignalP"/>
    </source>
</evidence>
<feature type="chain" id="PRO_5046015945" evidence="1">
    <location>
        <begin position="21"/>
        <end position="1085"/>
    </location>
</feature>
<protein>
    <submittedName>
        <fullName evidence="2">Uncharacterized protein</fullName>
    </submittedName>
</protein>
<feature type="signal peptide" evidence="1">
    <location>
        <begin position="1"/>
        <end position="20"/>
    </location>
</feature>
<name>A0ABY8F1E9_9HYPH</name>
<dbReference type="RefSeq" id="WP_265680573.1">
    <property type="nucleotide sequence ID" value="NZ_CP120863.1"/>
</dbReference>
<reference evidence="2 3" key="1">
    <citation type="submission" date="2023-03" db="EMBL/GenBank/DDBJ databases">
        <title>Roseibium porphyridii sp. nov. and Roseibium rhodosorbium sp. nov. isolated from marine algae, Porphyridium cruentum and Rhodosorus marinus, respectively.</title>
        <authorList>
            <person name="Lee M.W."/>
            <person name="Choi B.J."/>
            <person name="Lee J.K."/>
            <person name="Choi D.G."/>
            <person name="Baek J.H."/>
            <person name="Bayburt H."/>
            <person name="Kim J.M."/>
            <person name="Han D.M."/>
            <person name="Kim K.H."/>
            <person name="Jeon C.O."/>
        </authorList>
    </citation>
    <scope>NUCLEOTIDE SEQUENCE [LARGE SCALE GENOMIC DNA]</scope>
    <source>
        <strain evidence="2 3">KMA01</strain>
    </source>
</reference>
<organism evidence="2 3">
    <name type="scientific">Roseibium porphyridii</name>
    <dbReference type="NCBI Taxonomy" id="2866279"/>
    <lineage>
        <taxon>Bacteria</taxon>
        <taxon>Pseudomonadati</taxon>
        <taxon>Pseudomonadota</taxon>
        <taxon>Alphaproteobacteria</taxon>
        <taxon>Hyphomicrobiales</taxon>
        <taxon>Stappiaceae</taxon>
        <taxon>Roseibium</taxon>
    </lineage>
</organism>
<dbReference type="EMBL" id="CP120863">
    <property type="protein sequence ID" value="WFE89191.1"/>
    <property type="molecule type" value="Genomic_DNA"/>
</dbReference>
<evidence type="ECO:0000313" key="2">
    <source>
        <dbReference type="EMBL" id="WFE89191.1"/>
    </source>
</evidence>